<dbReference type="EnsemblBacteria" id="BAC92240">
    <property type="protein sequence ID" value="BAC92240"/>
    <property type="gene ID" value="BAC92240"/>
</dbReference>
<reference evidence="1 2" key="1">
    <citation type="journal article" date="2003" name="DNA Res.">
        <title>Complete genome structure of Gloeobacter violaceus PCC 7421, a cyanobacterium that lacks thylakoids.</title>
        <authorList>
            <person name="Nakamura Y."/>
            <person name="Kaneko T."/>
            <person name="Sato S."/>
            <person name="Mimuro M."/>
            <person name="Miyashita H."/>
            <person name="Tsuchiya T."/>
            <person name="Sasamoto S."/>
            <person name="Watanabe A."/>
            <person name="Kawashima K."/>
            <person name="Kishida Y."/>
            <person name="Kiyokawa C."/>
            <person name="Kohara M."/>
            <person name="Matsumoto M."/>
            <person name="Matsuno A."/>
            <person name="Nakazaki N."/>
            <person name="Shimpo S."/>
            <person name="Takeuchi C."/>
            <person name="Yamada M."/>
            <person name="Tabata S."/>
        </authorList>
    </citation>
    <scope>NUCLEOTIDE SEQUENCE [LARGE SCALE GENOMIC DNA]</scope>
    <source>
        <strain evidence="2">ATCC 29082 / PCC 7421</strain>
    </source>
</reference>
<reference evidence="1 2" key="2">
    <citation type="journal article" date="2003" name="DNA Res.">
        <title>Complete genome structure of Gloeobacter violaceus PCC 7421, a cyanobacterium that lacks thylakoids (supplement).</title>
        <authorList>
            <person name="Nakamura Y."/>
            <person name="Kaneko T."/>
            <person name="Sato S."/>
            <person name="Mimuro M."/>
            <person name="Miyashita H."/>
            <person name="Tsuchiya T."/>
            <person name="Sasamoto S."/>
            <person name="Watanabe A."/>
            <person name="Kawashima K."/>
            <person name="Kishida Y."/>
            <person name="Kiyokawa C."/>
            <person name="Kohara M."/>
            <person name="Matsumoto M."/>
            <person name="Matsuno A."/>
            <person name="Nakazaki N."/>
            <person name="Shimpo S."/>
            <person name="Takeuchi C."/>
            <person name="Yamada M."/>
            <person name="Tabata S."/>
        </authorList>
    </citation>
    <scope>NUCLEOTIDE SEQUENCE [LARGE SCALE GENOMIC DNA]</scope>
    <source>
        <strain evidence="2">ATCC 29082 / PCC 7421</strain>
    </source>
</reference>
<gene>
    <name evidence="1" type="ordered locus">gll4299</name>
</gene>
<organism evidence="1 2">
    <name type="scientific">Gloeobacter violaceus (strain ATCC 29082 / PCC 7421)</name>
    <dbReference type="NCBI Taxonomy" id="251221"/>
    <lineage>
        <taxon>Bacteria</taxon>
        <taxon>Bacillati</taxon>
        <taxon>Cyanobacteriota</taxon>
        <taxon>Cyanophyceae</taxon>
        <taxon>Gloeobacterales</taxon>
        <taxon>Gloeobacteraceae</taxon>
        <taxon>Gloeobacter</taxon>
    </lineage>
</organism>
<accession>Q7NDD6</accession>
<dbReference type="EMBL" id="BA000045">
    <property type="protein sequence ID" value="BAC92240.1"/>
    <property type="molecule type" value="Genomic_DNA"/>
</dbReference>
<dbReference type="PhylomeDB" id="Q7NDD6"/>
<dbReference type="KEGG" id="gvi:gll4299"/>
<evidence type="ECO:0000313" key="1">
    <source>
        <dbReference type="EMBL" id="BAC92240.1"/>
    </source>
</evidence>
<dbReference type="OrthoDB" id="415462at2"/>
<sequence length="416" mass="45804">MLDERLVKIIEDNAEARLKLTSLLERVTAEPPKAHGSAMDVIITPNEVNGRHGTGVLIDRLFGHCPDVLSIRSRNIYGGEQRFGAVDLCLSHPEGTRLQAFYNVMRVLAGIEPRRILCVPYYVEDVMTALAIKELFDVPLAVWVMDDQNISVQTIPDGLMGELLRKSGLRLAISPELQRAYQAKYDLPMHFVPPVVPDALLSREARPPAPDSTEARIGAIIGNIWSDRWLAMLRETVRGTGIQVHWYWTGGSWLDREQTDRATLERDGILLKPPIPTEAGLVADLRGRMFTVVPSGTLDAFDDNPAISRLSLPSRIVFILATTNTPIIVLGSPETAAARFVTQCGIGTVSAYEPASFRQAVEWVTEPATQRSLRENAARLAPAFAARGTDEWIWGSLAAGRPIDDRFARLGGAAGR</sequence>
<dbReference type="AlphaFoldDB" id="Q7NDD6"/>
<protein>
    <submittedName>
        <fullName evidence="1">Gll4299 protein</fullName>
    </submittedName>
</protein>
<dbReference type="eggNOG" id="COG4235">
    <property type="taxonomic scope" value="Bacteria"/>
</dbReference>
<keyword evidence="2" id="KW-1185">Reference proteome</keyword>
<name>Q7NDD6_GLOVI</name>
<proteinExistence type="predicted"/>
<dbReference type="RefSeq" id="WP_011144283.1">
    <property type="nucleotide sequence ID" value="NC_005125.1"/>
</dbReference>
<dbReference type="PATRIC" id="fig|251221.4.peg.4328"/>
<dbReference type="InParanoid" id="Q7NDD6"/>
<dbReference type="HOGENOM" id="CLU_047248_0_0_3"/>
<dbReference type="STRING" id="251221.gene:10761818"/>
<evidence type="ECO:0000313" key="2">
    <source>
        <dbReference type="Proteomes" id="UP000000557"/>
    </source>
</evidence>
<dbReference type="Proteomes" id="UP000000557">
    <property type="component" value="Chromosome"/>
</dbReference>